<dbReference type="Gene3D" id="4.10.1250.10">
    <property type="entry name" value="Aminomethyltransferase fragment"/>
    <property type="match status" value="1"/>
</dbReference>
<name>A0A0K8J745_9FIRM</name>
<evidence type="ECO:0000256" key="6">
    <source>
        <dbReference type="ARBA" id="ARBA00047665"/>
    </source>
</evidence>
<evidence type="ECO:0000256" key="3">
    <source>
        <dbReference type="ARBA" id="ARBA00022576"/>
    </source>
</evidence>
<evidence type="ECO:0000256" key="7">
    <source>
        <dbReference type="HAMAP-Rule" id="MF_00259"/>
    </source>
</evidence>
<evidence type="ECO:0000313" key="11">
    <source>
        <dbReference type="EMBL" id="CUH93360.1"/>
    </source>
</evidence>
<dbReference type="GO" id="GO:0032259">
    <property type="term" value="P:methylation"/>
    <property type="evidence" value="ECO:0007669"/>
    <property type="project" value="UniProtKB-KW"/>
</dbReference>
<evidence type="ECO:0000259" key="10">
    <source>
        <dbReference type="Pfam" id="PF08669"/>
    </source>
</evidence>
<evidence type="ECO:0000256" key="5">
    <source>
        <dbReference type="ARBA" id="ARBA00031395"/>
    </source>
</evidence>
<organism evidence="11 12">
    <name type="scientific">Herbinix luporum</name>
    <dbReference type="NCBI Taxonomy" id="1679721"/>
    <lineage>
        <taxon>Bacteria</taxon>
        <taxon>Bacillati</taxon>
        <taxon>Bacillota</taxon>
        <taxon>Clostridia</taxon>
        <taxon>Lachnospirales</taxon>
        <taxon>Lachnospiraceae</taxon>
        <taxon>Herbinix</taxon>
    </lineage>
</organism>
<dbReference type="OrthoDB" id="9774591at2"/>
<evidence type="ECO:0000256" key="8">
    <source>
        <dbReference type="PIRSR" id="PIRSR006487-1"/>
    </source>
</evidence>
<dbReference type="GO" id="GO:0005829">
    <property type="term" value="C:cytosol"/>
    <property type="evidence" value="ECO:0007669"/>
    <property type="project" value="TreeGrafter"/>
</dbReference>
<dbReference type="InterPro" id="IPR028896">
    <property type="entry name" value="GcvT/YgfZ/DmdA"/>
</dbReference>
<reference evidence="12" key="1">
    <citation type="submission" date="2015-09" db="EMBL/GenBank/DDBJ databases">
        <authorList>
            <person name="Wibberg D."/>
        </authorList>
    </citation>
    <scope>NUCLEOTIDE SEQUENCE [LARGE SCALE GENOMIC DNA]</scope>
    <source>
        <strain evidence="12">SD1D</strain>
    </source>
</reference>
<evidence type="ECO:0000259" key="9">
    <source>
        <dbReference type="Pfam" id="PF01571"/>
    </source>
</evidence>
<dbReference type="EMBL" id="LN879430">
    <property type="protein sequence ID" value="CUH93360.1"/>
    <property type="molecule type" value="Genomic_DNA"/>
</dbReference>
<comment type="catalytic activity">
    <reaction evidence="6 7">
        <text>N(6)-[(R)-S(8)-aminomethyldihydrolipoyl]-L-lysyl-[protein] + (6S)-5,6,7,8-tetrahydrofolate = N(6)-[(R)-dihydrolipoyl]-L-lysyl-[protein] + (6R)-5,10-methylene-5,6,7,8-tetrahydrofolate + NH4(+)</text>
        <dbReference type="Rhea" id="RHEA:16945"/>
        <dbReference type="Rhea" id="RHEA-COMP:10475"/>
        <dbReference type="Rhea" id="RHEA-COMP:10492"/>
        <dbReference type="ChEBI" id="CHEBI:15636"/>
        <dbReference type="ChEBI" id="CHEBI:28938"/>
        <dbReference type="ChEBI" id="CHEBI:57453"/>
        <dbReference type="ChEBI" id="CHEBI:83100"/>
        <dbReference type="ChEBI" id="CHEBI:83143"/>
        <dbReference type="EC" id="2.1.2.10"/>
    </reaction>
</comment>
<dbReference type="Gene3D" id="3.30.1360.120">
    <property type="entry name" value="Probable tRNA modification gtpase trme, domain 1"/>
    <property type="match status" value="1"/>
</dbReference>
<dbReference type="Pfam" id="PF01571">
    <property type="entry name" value="GCV_T"/>
    <property type="match status" value="1"/>
</dbReference>
<dbReference type="Gene3D" id="2.40.30.110">
    <property type="entry name" value="Aminomethyltransferase beta-barrel domains"/>
    <property type="match status" value="1"/>
</dbReference>
<dbReference type="SUPFAM" id="SSF103025">
    <property type="entry name" value="Folate-binding domain"/>
    <property type="match status" value="1"/>
</dbReference>
<dbReference type="FunFam" id="3.30.70.1400:FF:000001">
    <property type="entry name" value="Aminomethyltransferase"/>
    <property type="match status" value="1"/>
</dbReference>
<dbReference type="GO" id="GO:0008168">
    <property type="term" value="F:methyltransferase activity"/>
    <property type="evidence" value="ECO:0007669"/>
    <property type="project" value="UniProtKB-KW"/>
</dbReference>
<dbReference type="InterPro" id="IPR027266">
    <property type="entry name" value="TrmE/GcvT-like"/>
</dbReference>
<dbReference type="PANTHER" id="PTHR43757">
    <property type="entry name" value="AMINOMETHYLTRANSFERASE"/>
    <property type="match status" value="1"/>
</dbReference>
<dbReference type="KEGG" id="hsd:SD1D_1816"/>
<feature type="binding site" evidence="8">
    <location>
        <position position="197"/>
    </location>
    <ligand>
        <name>substrate</name>
    </ligand>
</feature>
<dbReference type="GO" id="GO:0005960">
    <property type="term" value="C:glycine cleavage complex"/>
    <property type="evidence" value="ECO:0007669"/>
    <property type="project" value="InterPro"/>
</dbReference>
<feature type="domain" description="Aminomethyltransferase C-terminal" evidence="10">
    <location>
        <begin position="283"/>
        <end position="359"/>
    </location>
</feature>
<dbReference type="NCBIfam" id="NF001567">
    <property type="entry name" value="PRK00389.1"/>
    <property type="match status" value="1"/>
</dbReference>
<keyword evidence="4 7" id="KW-0808">Transferase</keyword>
<evidence type="ECO:0000313" key="12">
    <source>
        <dbReference type="Proteomes" id="UP000196053"/>
    </source>
</evidence>
<dbReference type="RefSeq" id="WP_058258613.1">
    <property type="nucleotide sequence ID" value="NZ_DUPS01000011.1"/>
</dbReference>
<dbReference type="AlphaFoldDB" id="A0A0K8J745"/>
<comment type="similarity">
    <text evidence="1 7">Belongs to the GcvT family.</text>
</comment>
<dbReference type="GO" id="GO:0008483">
    <property type="term" value="F:transaminase activity"/>
    <property type="evidence" value="ECO:0007669"/>
    <property type="project" value="UniProtKB-KW"/>
</dbReference>
<feature type="domain" description="GCVT N-terminal" evidence="9">
    <location>
        <begin position="7"/>
        <end position="264"/>
    </location>
</feature>
<dbReference type="InterPro" id="IPR029043">
    <property type="entry name" value="GcvT/YgfZ_C"/>
</dbReference>
<comment type="subunit">
    <text evidence="7">The glycine cleavage system is composed of four proteins: P, T, L and H.</text>
</comment>
<dbReference type="FunFam" id="4.10.1250.10:FF:000001">
    <property type="entry name" value="Aminomethyltransferase"/>
    <property type="match status" value="1"/>
</dbReference>
<protein>
    <recommendedName>
        <fullName evidence="2 7">Aminomethyltransferase</fullName>
        <ecNumber evidence="2 7">2.1.2.10</ecNumber>
    </recommendedName>
    <alternativeName>
        <fullName evidence="5 7">Glycine cleavage system T protein</fullName>
    </alternativeName>
</protein>
<dbReference type="InterPro" id="IPR006223">
    <property type="entry name" value="GcvT"/>
</dbReference>
<keyword evidence="3 7" id="KW-0032">Aminotransferase</keyword>
<keyword evidence="12" id="KW-1185">Reference proteome</keyword>
<sequence length="361" mass="39986">MEKKTVLYDCHIDLEGKMIPFGGYLMPVQYKSGVIKEHMAVRKAAGLFDVSHMGEVILKGSDALNNIQKLVTNDCSLMVDGQVKYSPMCNQDGGVIDDLLIYRIGKEEYLLVINAANRYKDIDWIRKHLFGDVRLSDISDETALLALQGPLSKSILTKLTDEKTLPIKYYTFKENVDIGGIKCMVSKTGYTGEEGYEIYCKNKDAVSLWELLLDKGSGEGLIPCGLGARDTLRLEAGLPLYGHEMDDSISPIEAGLGFAVKLNKEDFIGKQGIIDRGEPTKIRVGLKITGRGIAREDCPVFYGDKEVGRTTSGTHSPYLGYPIAMAYVDLNYKDVGTNLMVEIRGRKTSAEIVPLPFYKKS</sequence>
<dbReference type="NCBIfam" id="TIGR00528">
    <property type="entry name" value="gcvT"/>
    <property type="match status" value="1"/>
</dbReference>
<proteinExistence type="inferred from homology"/>
<dbReference type="PIRSF" id="PIRSF006487">
    <property type="entry name" value="GcvT"/>
    <property type="match status" value="1"/>
</dbReference>
<dbReference type="PANTHER" id="PTHR43757:SF2">
    <property type="entry name" value="AMINOMETHYLTRANSFERASE, MITOCHONDRIAL"/>
    <property type="match status" value="1"/>
</dbReference>
<dbReference type="EC" id="2.1.2.10" evidence="2 7"/>
<dbReference type="Gene3D" id="3.30.70.1400">
    <property type="entry name" value="Aminomethyltransferase beta-barrel domains"/>
    <property type="match status" value="1"/>
</dbReference>
<dbReference type="FunFam" id="2.40.30.110:FF:000003">
    <property type="entry name" value="Aminomethyltransferase"/>
    <property type="match status" value="1"/>
</dbReference>
<evidence type="ECO:0000256" key="1">
    <source>
        <dbReference type="ARBA" id="ARBA00008609"/>
    </source>
</evidence>
<dbReference type="HAMAP" id="MF_00259">
    <property type="entry name" value="GcvT"/>
    <property type="match status" value="1"/>
</dbReference>
<dbReference type="InterPro" id="IPR022903">
    <property type="entry name" value="GcvT_bac"/>
</dbReference>
<evidence type="ECO:0000256" key="2">
    <source>
        <dbReference type="ARBA" id="ARBA00012616"/>
    </source>
</evidence>
<dbReference type="InterPro" id="IPR013977">
    <property type="entry name" value="GcvT_C"/>
</dbReference>
<dbReference type="Proteomes" id="UP000196053">
    <property type="component" value="Chromosome I"/>
</dbReference>
<comment type="function">
    <text evidence="7">The glycine cleavage system catalyzes the degradation of glycine.</text>
</comment>
<accession>A0A0K8J745</accession>
<dbReference type="SUPFAM" id="SSF101790">
    <property type="entry name" value="Aminomethyltransferase beta-barrel domain"/>
    <property type="match status" value="1"/>
</dbReference>
<dbReference type="GO" id="GO:0019464">
    <property type="term" value="P:glycine decarboxylation via glycine cleavage system"/>
    <property type="evidence" value="ECO:0007669"/>
    <property type="project" value="UniProtKB-UniRule"/>
</dbReference>
<keyword evidence="11" id="KW-0489">Methyltransferase</keyword>
<dbReference type="GO" id="GO:0004047">
    <property type="term" value="F:aminomethyltransferase activity"/>
    <property type="evidence" value="ECO:0007669"/>
    <property type="project" value="UniProtKB-UniRule"/>
</dbReference>
<evidence type="ECO:0000256" key="4">
    <source>
        <dbReference type="ARBA" id="ARBA00022679"/>
    </source>
</evidence>
<dbReference type="Pfam" id="PF08669">
    <property type="entry name" value="GCV_T_C"/>
    <property type="match status" value="1"/>
</dbReference>
<dbReference type="InterPro" id="IPR006222">
    <property type="entry name" value="GCVT_N"/>
</dbReference>
<gene>
    <name evidence="7 11" type="primary">gcvT</name>
    <name evidence="11" type="ORF">SD1D_1816</name>
</gene>